<organism evidence="8 9">
    <name type="scientific">Halopseudomonas salegens</name>
    <dbReference type="NCBI Taxonomy" id="1434072"/>
    <lineage>
        <taxon>Bacteria</taxon>
        <taxon>Pseudomonadati</taxon>
        <taxon>Pseudomonadota</taxon>
        <taxon>Gammaproteobacteria</taxon>
        <taxon>Pseudomonadales</taxon>
        <taxon>Pseudomonadaceae</taxon>
        <taxon>Halopseudomonas</taxon>
    </lineage>
</organism>
<evidence type="ECO:0000256" key="6">
    <source>
        <dbReference type="SAM" id="Phobius"/>
    </source>
</evidence>
<evidence type="ECO:0000256" key="3">
    <source>
        <dbReference type="ARBA" id="ARBA00022692"/>
    </source>
</evidence>
<evidence type="ECO:0000256" key="4">
    <source>
        <dbReference type="ARBA" id="ARBA00022989"/>
    </source>
</evidence>
<feature type="transmembrane region" description="Helical" evidence="6">
    <location>
        <begin position="28"/>
        <end position="47"/>
    </location>
</feature>
<reference evidence="9" key="1">
    <citation type="submission" date="2016-10" db="EMBL/GenBank/DDBJ databases">
        <authorList>
            <person name="Varghese N."/>
            <person name="Submissions S."/>
        </authorList>
    </citation>
    <scope>NUCLEOTIDE SEQUENCE [LARGE SCALE GENOMIC DNA]</scope>
    <source>
        <strain evidence="9">CECT 8338</strain>
    </source>
</reference>
<proteinExistence type="predicted"/>
<keyword evidence="2" id="KW-1003">Cell membrane</keyword>
<feature type="domain" description="RDD" evidence="7">
    <location>
        <begin position="16"/>
        <end position="152"/>
    </location>
</feature>
<dbReference type="PANTHER" id="PTHR36115">
    <property type="entry name" value="PROLINE-RICH ANTIGEN HOMOLOG-RELATED"/>
    <property type="match status" value="1"/>
</dbReference>
<feature type="transmembrane region" description="Helical" evidence="6">
    <location>
        <begin position="68"/>
        <end position="87"/>
    </location>
</feature>
<evidence type="ECO:0000256" key="5">
    <source>
        <dbReference type="ARBA" id="ARBA00023136"/>
    </source>
</evidence>
<dbReference type="PANTHER" id="PTHR36115:SF10">
    <property type="entry name" value="RDD DOMAIN-CONTAINING PROTEIN"/>
    <property type="match status" value="1"/>
</dbReference>
<feature type="transmembrane region" description="Helical" evidence="6">
    <location>
        <begin position="116"/>
        <end position="139"/>
    </location>
</feature>
<evidence type="ECO:0000313" key="9">
    <source>
        <dbReference type="Proteomes" id="UP000243924"/>
    </source>
</evidence>
<evidence type="ECO:0000259" key="7">
    <source>
        <dbReference type="Pfam" id="PF06271"/>
    </source>
</evidence>
<gene>
    <name evidence="8" type="ORF">SAMN05216210_0495</name>
</gene>
<evidence type="ECO:0000313" key="8">
    <source>
        <dbReference type="EMBL" id="SDT91872.1"/>
    </source>
</evidence>
<sequence length="164" mass="18755">MTVKQLQPSGEFPATTLTRRFGVLLYDWLLGIALVMCLTLFYQQVILRQIYGGERLRALSEAGALDRDPLLAVIVLLSLFGYLAWMWTLKGQTLGMQAWRVRAQQLNGNSITWKQALLRFVVGFFALACGGLGLWWMLFDKQSRTWQDIASNTQLVTLPKDLWR</sequence>
<dbReference type="InterPro" id="IPR051791">
    <property type="entry name" value="Pra-immunoreactive"/>
</dbReference>
<keyword evidence="9" id="KW-1185">Reference proteome</keyword>
<dbReference type="STRING" id="1434072.SAMN05216210_0495"/>
<evidence type="ECO:0000256" key="2">
    <source>
        <dbReference type="ARBA" id="ARBA00022475"/>
    </source>
</evidence>
<keyword evidence="4 6" id="KW-1133">Transmembrane helix</keyword>
<keyword evidence="5 6" id="KW-0472">Membrane</keyword>
<protein>
    <submittedName>
        <fullName evidence="8">RDD family protein</fullName>
    </submittedName>
</protein>
<dbReference type="RefSeq" id="WP_092383796.1">
    <property type="nucleotide sequence ID" value="NZ_LT629787.1"/>
</dbReference>
<comment type="subcellular location">
    <subcellularLocation>
        <location evidence="1">Cell membrane</location>
        <topology evidence="1">Multi-pass membrane protein</topology>
    </subcellularLocation>
</comment>
<keyword evidence="3 6" id="KW-0812">Transmembrane</keyword>
<dbReference type="GO" id="GO:0005886">
    <property type="term" value="C:plasma membrane"/>
    <property type="evidence" value="ECO:0007669"/>
    <property type="project" value="UniProtKB-SubCell"/>
</dbReference>
<evidence type="ECO:0000256" key="1">
    <source>
        <dbReference type="ARBA" id="ARBA00004651"/>
    </source>
</evidence>
<dbReference type="AlphaFoldDB" id="A0A1H2E9R4"/>
<dbReference type="EMBL" id="LT629787">
    <property type="protein sequence ID" value="SDT91872.1"/>
    <property type="molecule type" value="Genomic_DNA"/>
</dbReference>
<accession>A0A1H2E9R4</accession>
<dbReference type="InterPro" id="IPR010432">
    <property type="entry name" value="RDD"/>
</dbReference>
<dbReference type="Proteomes" id="UP000243924">
    <property type="component" value="Chromosome I"/>
</dbReference>
<name>A0A1H2E9R4_9GAMM</name>
<dbReference type="Pfam" id="PF06271">
    <property type="entry name" value="RDD"/>
    <property type="match status" value="1"/>
</dbReference>
<dbReference type="OrthoDB" id="9793824at2"/>